<dbReference type="AlphaFoldDB" id="A0A1M5JZZ2"/>
<dbReference type="EMBL" id="LT670817">
    <property type="protein sequence ID" value="SHG45955.1"/>
    <property type="molecule type" value="Genomic_DNA"/>
</dbReference>
<name>A0A1M5JZZ2_9BRAD</name>
<evidence type="ECO:0000313" key="1">
    <source>
        <dbReference type="EMBL" id="SHG45955.1"/>
    </source>
</evidence>
<reference evidence="1 2" key="1">
    <citation type="submission" date="2016-11" db="EMBL/GenBank/DDBJ databases">
        <authorList>
            <person name="Jaros S."/>
            <person name="Januszkiewicz K."/>
            <person name="Wedrychowicz H."/>
        </authorList>
    </citation>
    <scope>NUCLEOTIDE SEQUENCE [LARGE SCALE GENOMIC DNA]</scope>
    <source>
        <strain evidence="1 2">GAS138</strain>
    </source>
</reference>
<evidence type="ECO:0000313" key="2">
    <source>
        <dbReference type="Proteomes" id="UP000189796"/>
    </source>
</evidence>
<proteinExistence type="predicted"/>
<sequence>MEKLVALTIVLVIVVFAAVYAIAALKGSSKGK</sequence>
<dbReference type="Proteomes" id="UP000189796">
    <property type="component" value="Chromosome I"/>
</dbReference>
<accession>A0A1M5JZZ2</accession>
<gene>
    <name evidence="1" type="ORF">SAMN05443248_1629</name>
</gene>
<organism evidence="1 2">
    <name type="scientific">Bradyrhizobium erythrophlei</name>
    <dbReference type="NCBI Taxonomy" id="1437360"/>
    <lineage>
        <taxon>Bacteria</taxon>
        <taxon>Pseudomonadati</taxon>
        <taxon>Pseudomonadota</taxon>
        <taxon>Alphaproteobacteria</taxon>
        <taxon>Hyphomicrobiales</taxon>
        <taxon>Nitrobacteraceae</taxon>
        <taxon>Bradyrhizobium</taxon>
    </lineage>
</organism>
<protein>
    <submittedName>
        <fullName evidence="1">Uncharacterized protein</fullName>
    </submittedName>
</protein>